<accession>A0A653CWG4</accession>
<dbReference type="Proteomes" id="UP000410492">
    <property type="component" value="Unassembled WGS sequence"/>
</dbReference>
<evidence type="ECO:0000313" key="2">
    <source>
        <dbReference type="Proteomes" id="UP000410492"/>
    </source>
</evidence>
<keyword evidence="2" id="KW-1185">Reference proteome</keyword>
<protein>
    <submittedName>
        <fullName evidence="1">Uncharacterized protein</fullName>
    </submittedName>
</protein>
<name>A0A653CWG4_CALMS</name>
<proteinExistence type="predicted"/>
<feature type="non-terminal residue" evidence="1">
    <location>
        <position position="126"/>
    </location>
</feature>
<dbReference type="EMBL" id="CAACVG010008898">
    <property type="protein sequence ID" value="VEN51443.1"/>
    <property type="molecule type" value="Genomic_DNA"/>
</dbReference>
<organism evidence="1 2">
    <name type="scientific">Callosobruchus maculatus</name>
    <name type="common">Southern cowpea weevil</name>
    <name type="synonym">Pulse bruchid</name>
    <dbReference type="NCBI Taxonomy" id="64391"/>
    <lineage>
        <taxon>Eukaryota</taxon>
        <taxon>Metazoa</taxon>
        <taxon>Ecdysozoa</taxon>
        <taxon>Arthropoda</taxon>
        <taxon>Hexapoda</taxon>
        <taxon>Insecta</taxon>
        <taxon>Pterygota</taxon>
        <taxon>Neoptera</taxon>
        <taxon>Endopterygota</taxon>
        <taxon>Coleoptera</taxon>
        <taxon>Polyphaga</taxon>
        <taxon>Cucujiformia</taxon>
        <taxon>Chrysomeloidea</taxon>
        <taxon>Chrysomelidae</taxon>
        <taxon>Bruchinae</taxon>
        <taxon>Bruchini</taxon>
        <taxon>Callosobruchus</taxon>
    </lineage>
</organism>
<evidence type="ECO:0000313" key="1">
    <source>
        <dbReference type="EMBL" id="VEN51443.1"/>
    </source>
</evidence>
<sequence>MSSRTKKIFSLLNLNKTNDSHITKSASNSKEGTSAVIEHFDINALPVIFEEEHLLETKTNVHESDADNLNCHITKDCLANSSISTKDFTILDADVPEISIVTELSTTNLDSGTFNNGLDNILSVDG</sequence>
<reference evidence="1 2" key="1">
    <citation type="submission" date="2019-01" db="EMBL/GenBank/DDBJ databases">
        <authorList>
            <person name="Sayadi A."/>
        </authorList>
    </citation>
    <scope>NUCLEOTIDE SEQUENCE [LARGE SCALE GENOMIC DNA]</scope>
</reference>
<gene>
    <name evidence="1" type="ORF">CALMAC_LOCUS11896</name>
</gene>
<dbReference type="AlphaFoldDB" id="A0A653CWG4"/>